<dbReference type="PANTHER" id="PTHR30154">
    <property type="entry name" value="LEUCINE-RESPONSIVE REGULATORY PROTEIN"/>
    <property type="match status" value="1"/>
</dbReference>
<dbReference type="PANTHER" id="PTHR30154:SF34">
    <property type="entry name" value="TRANSCRIPTIONAL REGULATOR AZLB"/>
    <property type="match status" value="1"/>
</dbReference>
<keyword evidence="2" id="KW-0238">DNA-binding</keyword>
<keyword evidence="6" id="KW-1185">Reference proteome</keyword>
<evidence type="ECO:0000256" key="2">
    <source>
        <dbReference type="ARBA" id="ARBA00023125"/>
    </source>
</evidence>
<dbReference type="InterPro" id="IPR036390">
    <property type="entry name" value="WH_DNA-bd_sf"/>
</dbReference>
<dbReference type="Gene3D" id="1.10.10.10">
    <property type="entry name" value="Winged helix-like DNA-binding domain superfamily/Winged helix DNA-binding domain"/>
    <property type="match status" value="1"/>
</dbReference>
<gene>
    <name evidence="5" type="ORF">LRS13_04130</name>
</gene>
<organism evidence="5 6">
    <name type="scientific">Svornostia abyssi</name>
    <dbReference type="NCBI Taxonomy" id="2898438"/>
    <lineage>
        <taxon>Bacteria</taxon>
        <taxon>Bacillati</taxon>
        <taxon>Actinomycetota</taxon>
        <taxon>Thermoleophilia</taxon>
        <taxon>Solirubrobacterales</taxon>
        <taxon>Baekduiaceae</taxon>
        <taxon>Svornostia</taxon>
    </lineage>
</organism>
<sequence length="148" mass="16127">MLDAIDEQILDLLREDARRTVTDIATRVSLSPAPVARRIERMEREGVIAGYTVVLDHSKVGPSLDAFSEVRIVGSIDAAEVVEIASAIPEVQEIFTIAGDPDVLLRLRVDDVAHLQQVVNALRRSGKVTGTKTLMVLARWSRDSGVGV</sequence>
<evidence type="ECO:0000313" key="5">
    <source>
        <dbReference type="EMBL" id="UUY04726.1"/>
    </source>
</evidence>
<dbReference type="SMART" id="SM00344">
    <property type="entry name" value="HTH_ASNC"/>
    <property type="match status" value="1"/>
</dbReference>
<dbReference type="RefSeq" id="WP_353865206.1">
    <property type="nucleotide sequence ID" value="NZ_CP088295.1"/>
</dbReference>
<accession>A0ABY5PJC2</accession>
<reference evidence="6" key="1">
    <citation type="submission" date="2021-11" db="EMBL/GenBank/DDBJ databases">
        <title>Cultivation dependent microbiological survey of springs from the worlds oldest radium mine currently devoted to the extraction of radon-saturated water.</title>
        <authorList>
            <person name="Kapinusova G."/>
            <person name="Smrhova T."/>
            <person name="Strejcek M."/>
            <person name="Suman J."/>
            <person name="Jani K."/>
            <person name="Pajer P."/>
            <person name="Uhlik O."/>
        </authorList>
    </citation>
    <scope>NUCLEOTIDE SEQUENCE [LARGE SCALE GENOMIC DNA]</scope>
    <source>
        <strain evidence="6">J379</strain>
    </source>
</reference>
<dbReference type="InterPro" id="IPR000485">
    <property type="entry name" value="AsnC-type_HTH_dom"/>
</dbReference>
<keyword evidence="3" id="KW-0804">Transcription</keyword>
<dbReference type="InterPro" id="IPR011008">
    <property type="entry name" value="Dimeric_a/b-barrel"/>
</dbReference>
<evidence type="ECO:0000256" key="3">
    <source>
        <dbReference type="ARBA" id="ARBA00023163"/>
    </source>
</evidence>
<dbReference type="InterPro" id="IPR019887">
    <property type="entry name" value="Tscrpt_reg_AsnC/Lrp_C"/>
</dbReference>
<dbReference type="PRINTS" id="PR00033">
    <property type="entry name" value="HTHASNC"/>
</dbReference>
<dbReference type="SUPFAM" id="SSF54909">
    <property type="entry name" value="Dimeric alpha+beta barrel"/>
    <property type="match status" value="1"/>
</dbReference>
<dbReference type="InterPro" id="IPR019888">
    <property type="entry name" value="Tscrpt_reg_AsnC-like"/>
</dbReference>
<dbReference type="PROSITE" id="PS50956">
    <property type="entry name" value="HTH_ASNC_2"/>
    <property type="match status" value="1"/>
</dbReference>
<dbReference type="Gene3D" id="3.30.70.920">
    <property type="match status" value="1"/>
</dbReference>
<dbReference type="EMBL" id="CP088295">
    <property type="protein sequence ID" value="UUY04726.1"/>
    <property type="molecule type" value="Genomic_DNA"/>
</dbReference>
<dbReference type="Pfam" id="PF01037">
    <property type="entry name" value="AsnC_trans_reg"/>
    <property type="match status" value="1"/>
</dbReference>
<evidence type="ECO:0000256" key="1">
    <source>
        <dbReference type="ARBA" id="ARBA00023015"/>
    </source>
</evidence>
<dbReference type="SUPFAM" id="SSF46785">
    <property type="entry name" value="Winged helix' DNA-binding domain"/>
    <property type="match status" value="1"/>
</dbReference>
<evidence type="ECO:0000259" key="4">
    <source>
        <dbReference type="PROSITE" id="PS50956"/>
    </source>
</evidence>
<name>A0ABY5PJC2_9ACTN</name>
<feature type="domain" description="HTH asnC-type" evidence="4">
    <location>
        <begin position="2"/>
        <end position="63"/>
    </location>
</feature>
<dbReference type="CDD" id="cd00090">
    <property type="entry name" value="HTH_ARSR"/>
    <property type="match status" value="1"/>
</dbReference>
<dbReference type="Pfam" id="PF13412">
    <property type="entry name" value="HTH_24"/>
    <property type="match status" value="1"/>
</dbReference>
<proteinExistence type="predicted"/>
<dbReference type="InterPro" id="IPR036388">
    <property type="entry name" value="WH-like_DNA-bd_sf"/>
</dbReference>
<dbReference type="InterPro" id="IPR011991">
    <property type="entry name" value="ArsR-like_HTH"/>
</dbReference>
<protein>
    <submittedName>
        <fullName evidence="5">Lrp/AsnC family transcriptional regulator</fullName>
    </submittedName>
</protein>
<evidence type="ECO:0000313" key="6">
    <source>
        <dbReference type="Proteomes" id="UP001058860"/>
    </source>
</evidence>
<dbReference type="Proteomes" id="UP001058860">
    <property type="component" value="Chromosome"/>
</dbReference>
<keyword evidence="1" id="KW-0805">Transcription regulation</keyword>